<keyword evidence="3 6" id="KW-0812">Transmembrane</keyword>
<keyword evidence="5 6" id="KW-0472">Membrane</keyword>
<evidence type="ECO:0000256" key="4">
    <source>
        <dbReference type="ARBA" id="ARBA00022989"/>
    </source>
</evidence>
<organism evidence="7 8">
    <name type="scientific">Phytohabitans flavus</name>
    <dbReference type="NCBI Taxonomy" id="1076124"/>
    <lineage>
        <taxon>Bacteria</taxon>
        <taxon>Bacillati</taxon>
        <taxon>Actinomycetota</taxon>
        <taxon>Actinomycetes</taxon>
        <taxon>Micromonosporales</taxon>
        <taxon>Micromonosporaceae</taxon>
    </lineage>
</organism>
<feature type="transmembrane region" description="Helical" evidence="6">
    <location>
        <begin position="37"/>
        <end position="63"/>
    </location>
</feature>
<dbReference type="PANTHER" id="PTHR23513">
    <property type="entry name" value="INTEGRAL MEMBRANE EFFLUX PROTEIN-RELATED"/>
    <property type="match status" value="1"/>
</dbReference>
<dbReference type="RefSeq" id="WP_197938659.1">
    <property type="nucleotide sequence ID" value="NZ_AP022870.1"/>
</dbReference>
<evidence type="ECO:0000256" key="3">
    <source>
        <dbReference type="ARBA" id="ARBA00022692"/>
    </source>
</evidence>
<name>A0A6F8XVP8_9ACTN</name>
<feature type="transmembrane region" description="Helical" evidence="6">
    <location>
        <begin position="12"/>
        <end position="31"/>
    </location>
</feature>
<evidence type="ECO:0000313" key="8">
    <source>
        <dbReference type="Proteomes" id="UP000502508"/>
    </source>
</evidence>
<dbReference type="GO" id="GO:0005886">
    <property type="term" value="C:plasma membrane"/>
    <property type="evidence" value="ECO:0007669"/>
    <property type="project" value="UniProtKB-SubCell"/>
</dbReference>
<protein>
    <recommendedName>
        <fullName evidence="9">MFS transporter</fullName>
    </recommendedName>
</protein>
<accession>A0A6F8XVP8</accession>
<evidence type="ECO:0000256" key="6">
    <source>
        <dbReference type="SAM" id="Phobius"/>
    </source>
</evidence>
<sequence>MRRVFAALEVRNYRYFVVGHTVSLIGGWMQIVAQGWLVLQLTGSAAALGAVAAIQTVPVLLFAPTAA</sequence>
<evidence type="ECO:0008006" key="9">
    <source>
        <dbReference type="Google" id="ProtNLM"/>
    </source>
</evidence>
<keyword evidence="4 6" id="KW-1133">Transmembrane helix</keyword>
<keyword evidence="2" id="KW-1003">Cell membrane</keyword>
<evidence type="ECO:0000313" key="7">
    <source>
        <dbReference type="EMBL" id="BCB77906.1"/>
    </source>
</evidence>
<gene>
    <name evidence="7" type="ORF">Pflav_043160</name>
</gene>
<evidence type="ECO:0000256" key="1">
    <source>
        <dbReference type="ARBA" id="ARBA00004651"/>
    </source>
</evidence>
<dbReference type="Proteomes" id="UP000502508">
    <property type="component" value="Chromosome"/>
</dbReference>
<dbReference type="KEGG" id="pfla:Pflav_043160"/>
<evidence type="ECO:0000256" key="5">
    <source>
        <dbReference type="ARBA" id="ARBA00023136"/>
    </source>
</evidence>
<reference evidence="7 8" key="1">
    <citation type="submission" date="2020-03" db="EMBL/GenBank/DDBJ databases">
        <title>Whole genome shotgun sequence of Phytohabitans flavus NBRC 107702.</title>
        <authorList>
            <person name="Komaki H."/>
            <person name="Tamura T."/>
        </authorList>
    </citation>
    <scope>NUCLEOTIDE SEQUENCE [LARGE SCALE GENOMIC DNA]</scope>
    <source>
        <strain evidence="7 8">NBRC 107702</strain>
    </source>
</reference>
<evidence type="ECO:0000256" key="2">
    <source>
        <dbReference type="ARBA" id="ARBA00022475"/>
    </source>
</evidence>
<proteinExistence type="predicted"/>
<keyword evidence="8" id="KW-1185">Reference proteome</keyword>
<reference evidence="7 8" key="2">
    <citation type="submission" date="2020-03" db="EMBL/GenBank/DDBJ databases">
        <authorList>
            <person name="Ichikawa N."/>
            <person name="Kimura A."/>
            <person name="Kitahashi Y."/>
            <person name="Uohara A."/>
        </authorList>
    </citation>
    <scope>NUCLEOTIDE SEQUENCE [LARGE SCALE GENOMIC DNA]</scope>
    <source>
        <strain evidence="7 8">NBRC 107702</strain>
    </source>
</reference>
<dbReference type="EMBL" id="AP022870">
    <property type="protein sequence ID" value="BCB77906.1"/>
    <property type="molecule type" value="Genomic_DNA"/>
</dbReference>
<dbReference type="PANTHER" id="PTHR23513:SF11">
    <property type="entry name" value="STAPHYLOFERRIN A TRANSPORTER"/>
    <property type="match status" value="1"/>
</dbReference>
<dbReference type="AlphaFoldDB" id="A0A6F8XVP8"/>
<comment type="subcellular location">
    <subcellularLocation>
        <location evidence="1">Cell membrane</location>
        <topology evidence="1">Multi-pass membrane protein</topology>
    </subcellularLocation>
</comment>